<feature type="compositionally biased region" description="Low complexity" evidence="2">
    <location>
        <begin position="372"/>
        <end position="391"/>
    </location>
</feature>
<feature type="compositionally biased region" description="Acidic residues" evidence="2">
    <location>
        <begin position="133"/>
        <end position="146"/>
    </location>
</feature>
<name>A0A383VI35_TETOB</name>
<keyword evidence="1" id="KW-0175">Coiled coil</keyword>
<feature type="compositionally biased region" description="Acidic residues" evidence="2">
    <location>
        <begin position="304"/>
        <end position="326"/>
    </location>
</feature>
<dbReference type="EMBL" id="FNXT01000409">
    <property type="protein sequence ID" value="SZX64334.1"/>
    <property type="molecule type" value="Genomic_DNA"/>
</dbReference>
<gene>
    <name evidence="3" type="ORF">BQ4739_LOCUS4847</name>
    <name evidence="4" type="ORF">BQ4739_LOCUS5476</name>
</gene>
<feature type="compositionally biased region" description="Low complexity" evidence="2">
    <location>
        <begin position="27"/>
        <end position="41"/>
    </location>
</feature>
<evidence type="ECO:0000313" key="3">
    <source>
        <dbReference type="EMBL" id="SZX64334.1"/>
    </source>
</evidence>
<feature type="region of interest" description="Disordered" evidence="2">
    <location>
        <begin position="298"/>
        <end position="406"/>
    </location>
</feature>
<evidence type="ECO:0000313" key="4">
    <source>
        <dbReference type="EMBL" id="SZX65006.1"/>
    </source>
</evidence>
<feature type="compositionally biased region" description="Low complexity" evidence="2">
    <location>
        <begin position="86"/>
        <end position="126"/>
    </location>
</feature>
<feature type="compositionally biased region" description="Low complexity" evidence="2">
    <location>
        <begin position="49"/>
        <end position="60"/>
    </location>
</feature>
<accession>A0A383VI35</accession>
<feature type="compositionally biased region" description="Acidic residues" evidence="2">
    <location>
        <begin position="61"/>
        <end position="74"/>
    </location>
</feature>
<sequence>MSSAAGGSSSDEWTSTEQPRLKVGTVAAKAIAQREQQQQQGHKSKKQRSCQQQRQQQNDLQDSEEEDQEDEAAGVEDQSGQDALGQLQQRLRRLQQQAQQQQQQQQQKQKQKQQQRSNQQQCQRHQGLPPECEVQDQEGQEPDEGDQQALGQLLQQLLELQQELQQQLQQQGQQQNMGAEGASDGRNYSQIRGRLVAAVAKYAAQLLPRGDIILLLILPLHKDGHLRTFHQGMTQDQLSAILEVLQNHETGSLGWMEARVQALLDMLGSGTCSNTQGQQQGKQQKRQLSQQQLFQVPYPKKTDEEEGGWDEGQDDSEAVSEGEEEAAGAAQRRGRKHSGGRNTSSSKGSKLRAAAAAEPGVDGQPRRKRQRAGAGKAASAAAAAAFNDGAARSPPKRRRLHRTDGWRQAQAAEAAEHDVALDDCDAAAATVAAPAAAAALPAQQLYGATTVPQLITALWAGVAEAEAVQPDADCTVAAICSAAFNAYEGAAAAGTLGKLQLRRVLREAYAWPLSSGTRERSWCDAAQETLSSYYEHRQGSMQGDKQQRQQQQQEQVRAGAPSHGGTVKGAAAGVHCANPAAAAALGPDAPTVAAAVAAAAPAAEEEIHSNTACIQQHVRALLAGEAAVQAVLPGSRCTVLRICNAAAAAYRAAEAEGTLGALRLNRALRTATGWPLQRNTQQRAWCDAAADALGTYYHSCKEQQQQRQEEVCAEGPGQRSGAVAAAAPGAAEQQSVHPAAAAAAGKAEPDQQRRRSGKQQQQQARQQQLLSLARAATAQRAHMPRKAAAGVSRATQAVLGNSQDLAAAAADKKAVAAAQRAALPASVRPPVTEAQRNMVQKLDTGALGIDIDGIVAALSGVPARIQAGDGSADVEADIAYAEKLAGTLEKPSTRSTVQAAIAKARTAVNATKF</sequence>
<dbReference type="AlphaFoldDB" id="A0A383VI35"/>
<feature type="compositionally biased region" description="Low complexity" evidence="2">
    <location>
        <begin position="539"/>
        <end position="555"/>
    </location>
</feature>
<feature type="region of interest" description="Disordered" evidence="2">
    <location>
        <begin position="1"/>
        <end position="146"/>
    </location>
</feature>
<feature type="compositionally biased region" description="Polar residues" evidence="2">
    <location>
        <begin position="1"/>
        <end position="18"/>
    </location>
</feature>
<feature type="region of interest" description="Disordered" evidence="2">
    <location>
        <begin position="536"/>
        <end position="566"/>
    </location>
</feature>
<feature type="compositionally biased region" description="Low complexity" evidence="2">
    <location>
        <begin position="276"/>
        <end position="291"/>
    </location>
</feature>
<evidence type="ECO:0000256" key="1">
    <source>
        <dbReference type="SAM" id="Coils"/>
    </source>
</evidence>
<feature type="region of interest" description="Disordered" evidence="2">
    <location>
        <begin position="711"/>
        <end position="769"/>
    </location>
</feature>
<feature type="compositionally biased region" description="Low complexity" evidence="2">
    <location>
        <begin position="721"/>
        <end position="731"/>
    </location>
</feature>
<dbReference type="Proteomes" id="UP000256970">
    <property type="component" value="Unassembled WGS sequence"/>
</dbReference>
<organism evidence="3 5">
    <name type="scientific">Tetradesmus obliquus</name>
    <name type="common">Green alga</name>
    <name type="synonym">Acutodesmus obliquus</name>
    <dbReference type="NCBI Taxonomy" id="3088"/>
    <lineage>
        <taxon>Eukaryota</taxon>
        <taxon>Viridiplantae</taxon>
        <taxon>Chlorophyta</taxon>
        <taxon>core chlorophytes</taxon>
        <taxon>Chlorophyceae</taxon>
        <taxon>CS clade</taxon>
        <taxon>Sphaeropleales</taxon>
        <taxon>Scenedesmaceae</taxon>
        <taxon>Tetradesmus</taxon>
    </lineage>
</organism>
<feature type="coiled-coil region" evidence="1">
    <location>
        <begin position="147"/>
        <end position="177"/>
    </location>
</feature>
<proteinExistence type="predicted"/>
<feature type="region of interest" description="Disordered" evidence="2">
    <location>
        <begin position="272"/>
        <end position="291"/>
    </location>
</feature>
<evidence type="ECO:0000256" key="2">
    <source>
        <dbReference type="SAM" id="MobiDB-lite"/>
    </source>
</evidence>
<dbReference type="EMBL" id="FNXT01000524">
    <property type="protein sequence ID" value="SZX65006.1"/>
    <property type="molecule type" value="Genomic_DNA"/>
</dbReference>
<keyword evidence="5" id="KW-1185">Reference proteome</keyword>
<feature type="compositionally biased region" description="Low complexity" evidence="2">
    <location>
        <begin position="758"/>
        <end position="769"/>
    </location>
</feature>
<evidence type="ECO:0000313" key="5">
    <source>
        <dbReference type="Proteomes" id="UP000256970"/>
    </source>
</evidence>
<reference evidence="3 5" key="1">
    <citation type="submission" date="2016-10" db="EMBL/GenBank/DDBJ databases">
        <authorList>
            <person name="Cai Z."/>
        </authorList>
    </citation>
    <scope>NUCLEOTIDE SEQUENCE [LARGE SCALE GENOMIC DNA]</scope>
</reference>
<protein>
    <submittedName>
        <fullName evidence="3">Uncharacterized protein</fullName>
    </submittedName>
</protein>